<evidence type="ECO:0000313" key="2">
    <source>
        <dbReference type="Proteomes" id="UP000255108"/>
    </source>
</evidence>
<dbReference type="SUPFAM" id="SSF52467">
    <property type="entry name" value="DHS-like NAD/FAD-binding domain"/>
    <property type="match status" value="1"/>
</dbReference>
<dbReference type="Pfam" id="PF02146">
    <property type="entry name" value="SIR2"/>
    <property type="match status" value="1"/>
</dbReference>
<sequence>MRLRAQLMYYIAWQSGSDVLCQCYHYWNIADHVFEPGECAACGSVMVKPGIVFFGEMAPEYEALHWLIEDLKSTDTFVIVGTSLNVVNPIAMIRSAGKYPQIIFIDKNILLLPKRMV</sequence>
<dbReference type="InterPro" id="IPR029035">
    <property type="entry name" value="DHS-like_NAD/FAD-binding_dom"/>
</dbReference>
<proteinExistence type="predicted"/>
<dbReference type="Gene3D" id="3.40.50.1220">
    <property type="entry name" value="TPP-binding domain"/>
    <property type="match status" value="1"/>
</dbReference>
<dbReference type="AlphaFoldDB" id="A0A377SXM9"/>
<dbReference type="EMBL" id="UGHR01000004">
    <property type="protein sequence ID" value="STR45753.1"/>
    <property type="molecule type" value="Genomic_DNA"/>
</dbReference>
<protein>
    <submittedName>
        <fullName evidence="1">NAD-dependent deacetylase</fullName>
    </submittedName>
</protein>
<reference evidence="1 2" key="1">
    <citation type="submission" date="2018-06" db="EMBL/GenBank/DDBJ databases">
        <authorList>
            <consortium name="Pathogen Informatics"/>
            <person name="Doyle S."/>
        </authorList>
    </citation>
    <scope>NUCLEOTIDE SEQUENCE [LARGE SCALE GENOMIC DNA]</scope>
    <source>
        <strain evidence="1 2">NCTC11159</strain>
    </source>
</reference>
<dbReference type="Proteomes" id="UP000255108">
    <property type="component" value="Unassembled WGS sequence"/>
</dbReference>
<gene>
    <name evidence="1" type="ORF">NCTC11159_04338</name>
</gene>
<accession>A0A377SXM9</accession>
<evidence type="ECO:0000313" key="1">
    <source>
        <dbReference type="EMBL" id="STR45753.1"/>
    </source>
</evidence>
<organism evidence="1 2">
    <name type="scientific">Iodobacter fluviatilis</name>
    <dbReference type="NCBI Taxonomy" id="537"/>
    <lineage>
        <taxon>Bacteria</taxon>
        <taxon>Pseudomonadati</taxon>
        <taxon>Pseudomonadota</taxon>
        <taxon>Betaproteobacteria</taxon>
        <taxon>Neisseriales</taxon>
        <taxon>Chitinibacteraceae</taxon>
        <taxon>Iodobacter</taxon>
    </lineage>
</organism>
<dbReference type="GO" id="GO:0070403">
    <property type="term" value="F:NAD+ binding"/>
    <property type="evidence" value="ECO:0007669"/>
    <property type="project" value="InterPro"/>
</dbReference>
<dbReference type="InterPro" id="IPR003000">
    <property type="entry name" value="Sirtuin"/>
</dbReference>
<name>A0A377SXM9_9NEIS</name>